<gene>
    <name evidence="2" type="ORF">NMK71_08050</name>
</gene>
<comment type="caution">
    <text evidence="2">The sequence shown here is derived from an EMBL/GenBank/DDBJ whole genome shotgun (WGS) entry which is preliminary data.</text>
</comment>
<feature type="transmembrane region" description="Helical" evidence="1">
    <location>
        <begin position="36"/>
        <end position="54"/>
    </location>
</feature>
<keyword evidence="3" id="KW-1185">Reference proteome</keyword>
<accession>A0A9X4RUQ5</accession>
<keyword evidence="1" id="KW-0472">Membrane</keyword>
<feature type="transmembrane region" description="Helical" evidence="1">
    <location>
        <begin position="12"/>
        <end position="30"/>
    </location>
</feature>
<evidence type="ECO:0000256" key="1">
    <source>
        <dbReference type="SAM" id="Phobius"/>
    </source>
</evidence>
<proteinExistence type="predicted"/>
<dbReference type="EMBL" id="JANCMU010000004">
    <property type="protein sequence ID" value="MDG4946363.1"/>
    <property type="molecule type" value="Genomic_DNA"/>
</dbReference>
<evidence type="ECO:0000313" key="3">
    <source>
        <dbReference type="Proteomes" id="UP001152599"/>
    </source>
</evidence>
<keyword evidence="1" id="KW-0812">Transmembrane</keyword>
<reference evidence="2" key="1">
    <citation type="submission" date="2022-07" db="EMBL/GenBank/DDBJ databases">
        <title>Description and genome-wide analysis of Profundicola chukchiensis gen. nov., sp. nov., marine bacteria isolated from bottom sediments of the Chukchi Sea.</title>
        <authorList>
            <person name="Romanenko L."/>
            <person name="Otstavnykh N."/>
            <person name="Kurilenko V."/>
            <person name="Eremeev V."/>
            <person name="Velansky P."/>
            <person name="Mikhailov V."/>
            <person name="Isaeva M."/>
        </authorList>
    </citation>
    <scope>NUCLEOTIDE SEQUENCE</scope>
    <source>
        <strain evidence="2">KMM 9713</strain>
    </source>
</reference>
<name>A0A9X4RUQ5_9FLAO</name>
<dbReference type="Proteomes" id="UP001152599">
    <property type="component" value="Unassembled WGS sequence"/>
</dbReference>
<sequence>MKIKYKNRRLLSYLVFGVLWLVMGTLSMIYQPTGWFRYGFFVFGLMYLGQFAFFKTKQYLSIENGVLTKNSFFPKSIELDKVRQLKKHAGNYTLKTEDKKLIINSHIIEEESLKELNQVLDNLGLREV</sequence>
<keyword evidence="1" id="KW-1133">Transmembrane helix</keyword>
<dbReference type="RefSeq" id="WP_304417287.1">
    <property type="nucleotide sequence ID" value="NZ_JANAIE010000005.1"/>
</dbReference>
<dbReference type="AlphaFoldDB" id="A0A9X4RUQ5"/>
<evidence type="ECO:0000313" key="2">
    <source>
        <dbReference type="EMBL" id="MDG4946363.1"/>
    </source>
</evidence>
<protein>
    <submittedName>
        <fullName evidence="2">Uncharacterized protein</fullName>
    </submittedName>
</protein>
<organism evidence="2 3">
    <name type="scientific">Profundicola chukchiensis</name>
    <dbReference type="NCBI Taxonomy" id="2961959"/>
    <lineage>
        <taxon>Bacteria</taxon>
        <taxon>Pseudomonadati</taxon>
        <taxon>Bacteroidota</taxon>
        <taxon>Flavobacteriia</taxon>
        <taxon>Flavobacteriales</taxon>
        <taxon>Weeksellaceae</taxon>
        <taxon>Profundicola</taxon>
    </lineage>
</organism>